<proteinExistence type="predicted"/>
<dbReference type="Proteomes" id="UP000664203">
    <property type="component" value="Unassembled WGS sequence"/>
</dbReference>
<evidence type="ECO:0000313" key="1">
    <source>
        <dbReference type="EMBL" id="CAF9912997.1"/>
    </source>
</evidence>
<keyword evidence="2" id="KW-1185">Reference proteome</keyword>
<sequence length="122" mass="13313">MALCDKSGDAGFEGLVARHPKLPLTPTVPESAHLAVTEVHELDWLKYAIIFLIASLPLLRRTPQSGCKTDEQATKAIVVFEIEEHGPTVAFSPWAKTEVSKNEQGGGYLPGLREVIVRTIHA</sequence>
<reference evidence="1" key="1">
    <citation type="submission" date="2021-03" db="EMBL/GenBank/DDBJ databases">
        <authorList>
            <person name="Tagirdzhanova G."/>
        </authorList>
    </citation>
    <scope>NUCLEOTIDE SEQUENCE</scope>
</reference>
<organism evidence="1 2">
    <name type="scientific">Alectoria fallacina</name>
    <dbReference type="NCBI Taxonomy" id="1903189"/>
    <lineage>
        <taxon>Eukaryota</taxon>
        <taxon>Fungi</taxon>
        <taxon>Dikarya</taxon>
        <taxon>Ascomycota</taxon>
        <taxon>Pezizomycotina</taxon>
        <taxon>Lecanoromycetes</taxon>
        <taxon>OSLEUM clade</taxon>
        <taxon>Lecanoromycetidae</taxon>
        <taxon>Lecanorales</taxon>
        <taxon>Lecanorineae</taxon>
        <taxon>Parmeliaceae</taxon>
        <taxon>Alectoria</taxon>
    </lineage>
</organism>
<evidence type="ECO:0000313" key="2">
    <source>
        <dbReference type="Proteomes" id="UP000664203"/>
    </source>
</evidence>
<comment type="caution">
    <text evidence="1">The sequence shown here is derived from an EMBL/GenBank/DDBJ whole genome shotgun (WGS) entry which is preliminary data.</text>
</comment>
<dbReference type="AlphaFoldDB" id="A0A8H3I2X0"/>
<gene>
    <name evidence="1" type="ORF">ALECFALPRED_008453</name>
</gene>
<accession>A0A8H3I2X0</accession>
<name>A0A8H3I2X0_9LECA</name>
<dbReference type="EMBL" id="CAJPDR010000059">
    <property type="protein sequence ID" value="CAF9912997.1"/>
    <property type="molecule type" value="Genomic_DNA"/>
</dbReference>
<protein>
    <submittedName>
        <fullName evidence="1">Uncharacterized protein</fullName>
    </submittedName>
</protein>